<reference evidence="1 2" key="1">
    <citation type="submission" date="2023-07" db="EMBL/GenBank/DDBJ databases">
        <title>Paenibacillus sp. JX-17 nov. isolated from soil.</title>
        <authorList>
            <person name="Wan Y."/>
            <person name="Liu B."/>
        </authorList>
    </citation>
    <scope>NUCLEOTIDE SEQUENCE [LARGE SCALE GENOMIC DNA]</scope>
    <source>
        <strain evidence="1 2">JX-17</strain>
    </source>
</reference>
<proteinExistence type="predicted"/>
<organism evidence="1 2">
    <name type="scientific">Paenibacillus lacisoli</name>
    <dbReference type="NCBI Taxonomy" id="3064525"/>
    <lineage>
        <taxon>Bacteria</taxon>
        <taxon>Bacillati</taxon>
        <taxon>Bacillota</taxon>
        <taxon>Bacilli</taxon>
        <taxon>Bacillales</taxon>
        <taxon>Paenibacillaceae</taxon>
        <taxon>Paenibacillus</taxon>
    </lineage>
</organism>
<keyword evidence="2" id="KW-1185">Reference proteome</keyword>
<dbReference type="EMBL" id="JAUQTB010000016">
    <property type="protein sequence ID" value="MDO7908464.1"/>
    <property type="molecule type" value="Genomic_DNA"/>
</dbReference>
<dbReference type="RefSeq" id="WP_305025684.1">
    <property type="nucleotide sequence ID" value="NZ_JAUQTB010000016.1"/>
</dbReference>
<evidence type="ECO:0000313" key="2">
    <source>
        <dbReference type="Proteomes" id="UP001240171"/>
    </source>
</evidence>
<dbReference type="Proteomes" id="UP001240171">
    <property type="component" value="Unassembled WGS sequence"/>
</dbReference>
<evidence type="ECO:0000313" key="1">
    <source>
        <dbReference type="EMBL" id="MDO7908464.1"/>
    </source>
</evidence>
<sequence length="86" mass="9658">MGTAISLELSNERIEVELRPSMTYTPPALCIRAGAQVIELYLSNEQLAEIEYPIREHLSAISYPETPDQQQILHAEAQQSMEEGTL</sequence>
<protein>
    <submittedName>
        <fullName evidence="1">Uncharacterized protein</fullName>
    </submittedName>
</protein>
<gene>
    <name evidence="1" type="ORF">Q5741_18855</name>
</gene>
<accession>A0ABT9CGQ1</accession>
<name>A0ABT9CGQ1_9BACL</name>
<comment type="caution">
    <text evidence="1">The sequence shown here is derived from an EMBL/GenBank/DDBJ whole genome shotgun (WGS) entry which is preliminary data.</text>
</comment>